<reference evidence="2 3" key="1">
    <citation type="submission" date="2018-07" db="EMBL/GenBank/DDBJ databases">
        <title>Leeuwenhoekiella genomics.</title>
        <authorList>
            <person name="Tahon G."/>
            <person name="Willems A."/>
        </authorList>
    </citation>
    <scope>NUCLEOTIDE SEQUENCE [LARGE SCALE GENOMIC DNA]</scope>
    <source>
        <strain evidence="2 3">LMG 22550</strain>
    </source>
</reference>
<dbReference type="GO" id="GO:0003677">
    <property type="term" value="F:DNA binding"/>
    <property type="evidence" value="ECO:0007669"/>
    <property type="project" value="InterPro"/>
</dbReference>
<dbReference type="InterPro" id="IPR011856">
    <property type="entry name" value="tRNA_endonuc-like_dom_sf"/>
</dbReference>
<dbReference type="RefSeq" id="WP_128756169.1">
    <property type="nucleotide sequence ID" value="NZ_QOVM01000001.1"/>
</dbReference>
<name>A0A4Q0PCX7_9FLAO</name>
<dbReference type="Pfam" id="PF04471">
    <property type="entry name" value="Mrr_cat"/>
    <property type="match status" value="1"/>
</dbReference>
<dbReference type="InterPro" id="IPR007560">
    <property type="entry name" value="Restrct_endonuc_IV_Mrr"/>
</dbReference>
<dbReference type="SUPFAM" id="SSF52980">
    <property type="entry name" value="Restriction endonuclease-like"/>
    <property type="match status" value="1"/>
</dbReference>
<evidence type="ECO:0000259" key="1">
    <source>
        <dbReference type="Pfam" id="PF04471"/>
    </source>
</evidence>
<evidence type="ECO:0000313" key="2">
    <source>
        <dbReference type="EMBL" id="RXG24428.1"/>
    </source>
</evidence>
<keyword evidence="2" id="KW-0378">Hydrolase</keyword>
<evidence type="ECO:0000313" key="3">
    <source>
        <dbReference type="Proteomes" id="UP000289238"/>
    </source>
</evidence>
<feature type="domain" description="Restriction endonuclease type IV Mrr" evidence="1">
    <location>
        <begin position="9"/>
        <end position="119"/>
    </location>
</feature>
<dbReference type="AlphaFoldDB" id="A0A4Q0PCX7"/>
<gene>
    <name evidence="2" type="ORF">DSM00_216</name>
</gene>
<dbReference type="Proteomes" id="UP000289238">
    <property type="component" value="Unassembled WGS sequence"/>
</dbReference>
<dbReference type="InterPro" id="IPR011335">
    <property type="entry name" value="Restrct_endonuc-II-like"/>
</dbReference>
<dbReference type="EMBL" id="QOVM01000001">
    <property type="protein sequence ID" value="RXG24428.1"/>
    <property type="molecule type" value="Genomic_DNA"/>
</dbReference>
<sequence length="247" mass="29094">MITDKIPDTWQDLQIEVGNILEKCGFEIEIEKTLDTVRGQAEIDVYAEETIKGRKYSIICECKHWKSNIPQNVIHGFRTVVADLGCNIGYIITTSDYQSGAKKASKLTNIQLLTWSDFQATFFESWYFEYFSPKIANDLDDLLTYTEIFLPEWFEKMNDKDKEAYLKLKEKYDAFGWVVMIFTPYTRIKSKEEIPTLPLTRKKYDDVTPLKIFETRTYKEFLENCIEYGNKAISEFSIFRDKYNPIK</sequence>
<comment type="caution">
    <text evidence="2">The sequence shown here is derived from an EMBL/GenBank/DDBJ whole genome shotgun (WGS) entry which is preliminary data.</text>
</comment>
<organism evidence="2 3">
    <name type="scientific">Leeuwenhoekiella aequorea</name>
    <dbReference type="NCBI Taxonomy" id="283736"/>
    <lineage>
        <taxon>Bacteria</taxon>
        <taxon>Pseudomonadati</taxon>
        <taxon>Bacteroidota</taxon>
        <taxon>Flavobacteriia</taxon>
        <taxon>Flavobacteriales</taxon>
        <taxon>Flavobacteriaceae</taxon>
        <taxon>Leeuwenhoekiella</taxon>
    </lineage>
</organism>
<dbReference type="Gene3D" id="3.40.1350.10">
    <property type="match status" value="1"/>
</dbReference>
<dbReference type="OrthoDB" id="4078759at2"/>
<keyword evidence="2" id="KW-0255">Endonuclease</keyword>
<keyword evidence="2" id="KW-0540">Nuclease</keyword>
<protein>
    <submittedName>
        <fullName evidence="2">Restriction endonuclease</fullName>
    </submittedName>
</protein>
<dbReference type="GO" id="GO:0009307">
    <property type="term" value="P:DNA restriction-modification system"/>
    <property type="evidence" value="ECO:0007669"/>
    <property type="project" value="InterPro"/>
</dbReference>
<dbReference type="GO" id="GO:0004519">
    <property type="term" value="F:endonuclease activity"/>
    <property type="evidence" value="ECO:0007669"/>
    <property type="project" value="UniProtKB-KW"/>
</dbReference>
<accession>A0A4Q0PCX7</accession>
<keyword evidence="3" id="KW-1185">Reference proteome</keyword>
<proteinExistence type="predicted"/>